<dbReference type="Proteomes" id="UP000799437">
    <property type="component" value="Unassembled WGS sequence"/>
</dbReference>
<dbReference type="GO" id="GO:0005829">
    <property type="term" value="C:cytosol"/>
    <property type="evidence" value="ECO:0007669"/>
    <property type="project" value="TreeGrafter"/>
</dbReference>
<proteinExistence type="predicted"/>
<gene>
    <name evidence="6" type="ORF">EJ05DRAFT_163078</name>
</gene>
<comment type="subcellular location">
    <subcellularLocation>
        <location evidence="2">Cytoplasm</location>
    </subcellularLocation>
    <subcellularLocation>
        <location evidence="1">Nucleus</location>
    </subcellularLocation>
</comment>
<dbReference type="PANTHER" id="PTHR21399">
    <property type="entry name" value="CHLORIDE CONDUCTANCE REGULATORY PROTEIN ICLN"/>
    <property type="match status" value="1"/>
</dbReference>
<dbReference type="GO" id="GO:0000387">
    <property type="term" value="P:spliceosomal snRNP assembly"/>
    <property type="evidence" value="ECO:0007669"/>
    <property type="project" value="TreeGrafter"/>
</dbReference>
<dbReference type="OrthoDB" id="19714at2759"/>
<evidence type="ECO:0000313" key="7">
    <source>
        <dbReference type="Proteomes" id="UP000799437"/>
    </source>
</evidence>
<dbReference type="RefSeq" id="XP_033596494.1">
    <property type="nucleotide sequence ID" value="XM_033739434.1"/>
</dbReference>
<reference evidence="6" key="1">
    <citation type="journal article" date="2020" name="Stud. Mycol.">
        <title>101 Dothideomycetes genomes: a test case for predicting lifestyles and emergence of pathogens.</title>
        <authorList>
            <person name="Haridas S."/>
            <person name="Albert R."/>
            <person name="Binder M."/>
            <person name="Bloem J."/>
            <person name="Labutti K."/>
            <person name="Salamov A."/>
            <person name="Andreopoulos B."/>
            <person name="Baker S."/>
            <person name="Barry K."/>
            <person name="Bills G."/>
            <person name="Bluhm B."/>
            <person name="Cannon C."/>
            <person name="Castanera R."/>
            <person name="Culley D."/>
            <person name="Daum C."/>
            <person name="Ezra D."/>
            <person name="Gonzalez J."/>
            <person name="Henrissat B."/>
            <person name="Kuo A."/>
            <person name="Liang C."/>
            <person name="Lipzen A."/>
            <person name="Lutzoni F."/>
            <person name="Magnuson J."/>
            <person name="Mondo S."/>
            <person name="Nolan M."/>
            <person name="Ohm R."/>
            <person name="Pangilinan J."/>
            <person name="Park H.-J."/>
            <person name="Ramirez L."/>
            <person name="Alfaro M."/>
            <person name="Sun H."/>
            <person name="Tritt A."/>
            <person name="Yoshinaga Y."/>
            <person name="Zwiers L.-H."/>
            <person name="Turgeon B."/>
            <person name="Goodwin S."/>
            <person name="Spatafora J."/>
            <person name="Crous P."/>
            <person name="Grigoriev I."/>
        </authorList>
    </citation>
    <scope>NUCLEOTIDE SEQUENCE</scope>
    <source>
        <strain evidence="6">CBS 121739</strain>
    </source>
</reference>
<keyword evidence="4" id="KW-0539">Nucleus</keyword>
<evidence type="ECO:0000256" key="5">
    <source>
        <dbReference type="SAM" id="MobiDB-lite"/>
    </source>
</evidence>
<evidence type="ECO:0000256" key="2">
    <source>
        <dbReference type="ARBA" id="ARBA00004496"/>
    </source>
</evidence>
<organism evidence="6 7">
    <name type="scientific">Pseudovirgaria hyperparasitica</name>
    <dbReference type="NCBI Taxonomy" id="470096"/>
    <lineage>
        <taxon>Eukaryota</taxon>
        <taxon>Fungi</taxon>
        <taxon>Dikarya</taxon>
        <taxon>Ascomycota</taxon>
        <taxon>Pezizomycotina</taxon>
        <taxon>Dothideomycetes</taxon>
        <taxon>Dothideomycetes incertae sedis</taxon>
        <taxon>Acrospermales</taxon>
        <taxon>Acrospermaceae</taxon>
        <taxon>Pseudovirgaria</taxon>
    </lineage>
</organism>
<dbReference type="Gene3D" id="2.30.29.30">
    <property type="entry name" value="Pleckstrin-homology domain (PH domain)/Phosphotyrosine-binding domain (PTB)"/>
    <property type="match status" value="1"/>
</dbReference>
<feature type="compositionally biased region" description="Polar residues" evidence="5">
    <location>
        <begin position="182"/>
        <end position="191"/>
    </location>
</feature>
<name>A0A6A6VUY4_9PEZI</name>
<accession>A0A6A6VUY4</accession>
<keyword evidence="7" id="KW-1185">Reference proteome</keyword>
<feature type="region of interest" description="Disordered" evidence="5">
    <location>
        <begin position="254"/>
        <end position="293"/>
    </location>
</feature>
<keyword evidence="3" id="KW-0963">Cytoplasm</keyword>
<dbReference type="GO" id="GO:0005681">
    <property type="term" value="C:spliceosomal complex"/>
    <property type="evidence" value="ECO:0007669"/>
    <property type="project" value="TreeGrafter"/>
</dbReference>
<dbReference type="Pfam" id="PF03517">
    <property type="entry name" value="Voldacs"/>
    <property type="match status" value="1"/>
</dbReference>
<evidence type="ECO:0000256" key="3">
    <source>
        <dbReference type="ARBA" id="ARBA00022490"/>
    </source>
</evidence>
<evidence type="ECO:0000313" key="6">
    <source>
        <dbReference type="EMBL" id="KAF2754043.1"/>
    </source>
</evidence>
<feature type="region of interest" description="Disordered" evidence="5">
    <location>
        <begin position="166"/>
        <end position="191"/>
    </location>
</feature>
<dbReference type="AlphaFoldDB" id="A0A6A6VUY4"/>
<dbReference type="InterPro" id="IPR011993">
    <property type="entry name" value="PH-like_dom_sf"/>
</dbReference>
<evidence type="ECO:0008006" key="8">
    <source>
        <dbReference type="Google" id="ProtNLM"/>
    </source>
</evidence>
<feature type="compositionally biased region" description="Acidic residues" evidence="5">
    <location>
        <begin position="267"/>
        <end position="277"/>
    </location>
</feature>
<dbReference type="PANTHER" id="PTHR21399:SF0">
    <property type="entry name" value="METHYLOSOME SUBUNIT PICLN"/>
    <property type="match status" value="1"/>
</dbReference>
<feature type="compositionally biased region" description="Acidic residues" evidence="5">
    <location>
        <begin position="212"/>
        <end position="224"/>
    </location>
</feature>
<evidence type="ECO:0000256" key="4">
    <source>
        <dbReference type="ARBA" id="ARBA00023242"/>
    </source>
</evidence>
<dbReference type="InterPro" id="IPR039924">
    <property type="entry name" value="ICln/Lot5/Saf5"/>
</dbReference>
<protein>
    <recommendedName>
        <fullName evidence="8">Benzoylformate decarboxylase</fullName>
    </recommendedName>
</protein>
<evidence type="ECO:0000256" key="1">
    <source>
        <dbReference type="ARBA" id="ARBA00004123"/>
    </source>
</evidence>
<dbReference type="GO" id="GO:0045292">
    <property type="term" value="P:mRNA cis splicing, via spliceosome"/>
    <property type="evidence" value="ECO:0007669"/>
    <property type="project" value="TreeGrafter"/>
</dbReference>
<sequence>MALQTILTKPTVETYLSLAEHQGQTPGTFYGGKPVLYHHCAGADILIAHDELESHPAIVSLAKAISNGAAAHGEAGSAKAIISGVDVWVNSENLALFSNSSKSGVSIPYPAVALHALQIISDSATPDSAREALLMHISLNDTSMANADEDYQMLEISIVPAAPSDDVSAAAPEAPALDAPSTSARGGSNSRTPARILFNAVSACADLHPDPQSDDDEEGEEEDTAPGASGWITAENADQYFDEDGQFVGQQILGPGAGTVRARDEDGRDADEAEVQDGGEAFADVDAKWRRTD</sequence>
<feature type="compositionally biased region" description="Low complexity" evidence="5">
    <location>
        <begin position="166"/>
        <end position="181"/>
    </location>
</feature>
<feature type="region of interest" description="Disordered" evidence="5">
    <location>
        <begin position="206"/>
        <end position="233"/>
    </location>
</feature>
<dbReference type="GeneID" id="54480488"/>
<dbReference type="GO" id="GO:0034715">
    <property type="term" value="C:pICln-Sm protein complex"/>
    <property type="evidence" value="ECO:0007669"/>
    <property type="project" value="TreeGrafter"/>
</dbReference>
<dbReference type="EMBL" id="ML996582">
    <property type="protein sequence ID" value="KAF2754043.1"/>
    <property type="molecule type" value="Genomic_DNA"/>
</dbReference>